<keyword evidence="2" id="KW-1185">Reference proteome</keyword>
<dbReference type="EMBL" id="JNOM01000877">
    <property type="protein sequence ID" value="KNG79865.1"/>
    <property type="molecule type" value="Genomic_DNA"/>
</dbReference>
<dbReference type="Pfam" id="PF12239">
    <property type="entry name" value="DUF3605"/>
    <property type="match status" value="1"/>
</dbReference>
<dbReference type="GO" id="GO:0006044">
    <property type="term" value="P:N-acetylglucosamine metabolic process"/>
    <property type="evidence" value="ECO:0007669"/>
    <property type="project" value="TreeGrafter"/>
</dbReference>
<protein>
    <submittedName>
        <fullName evidence="1">Uncharacterized protein</fullName>
    </submittedName>
</protein>
<evidence type="ECO:0000313" key="2">
    <source>
        <dbReference type="Proteomes" id="UP000037505"/>
    </source>
</evidence>
<proteinExistence type="predicted"/>
<evidence type="ECO:0000313" key="1">
    <source>
        <dbReference type="EMBL" id="KNG79865.1"/>
    </source>
</evidence>
<dbReference type="GO" id="GO:0005737">
    <property type="term" value="C:cytoplasm"/>
    <property type="evidence" value="ECO:0007669"/>
    <property type="project" value="TreeGrafter"/>
</dbReference>
<dbReference type="RefSeq" id="XP_015400788.1">
    <property type="nucleotide sequence ID" value="XM_015557034.1"/>
</dbReference>
<name>A0A0L1IKS2_ASPN3</name>
<dbReference type="OrthoDB" id="498286at2759"/>
<dbReference type="PANTHER" id="PTHR35020">
    <property type="entry name" value="N-ACETYLGLUCOSAMINE-INDUCED PROTEIN 1"/>
    <property type="match status" value="1"/>
</dbReference>
<organism evidence="1 2">
    <name type="scientific">Aspergillus nomiae NRRL (strain ATCC 15546 / NRRL 13137 / CBS 260.88 / M93)</name>
    <dbReference type="NCBI Taxonomy" id="1509407"/>
    <lineage>
        <taxon>Eukaryota</taxon>
        <taxon>Fungi</taxon>
        <taxon>Dikarya</taxon>
        <taxon>Ascomycota</taxon>
        <taxon>Pezizomycotina</taxon>
        <taxon>Eurotiomycetes</taxon>
        <taxon>Eurotiomycetidae</taxon>
        <taxon>Eurotiales</taxon>
        <taxon>Aspergillaceae</taxon>
        <taxon>Aspergillus</taxon>
        <taxon>Aspergillus subgen. Circumdati</taxon>
    </lineage>
</organism>
<reference evidence="1 2" key="1">
    <citation type="submission" date="2014-06" db="EMBL/GenBank/DDBJ databases">
        <title>The Genome of the Aflatoxigenic Filamentous Fungus Aspergillus nomius.</title>
        <authorList>
            <person name="Moore M.G."/>
            <person name="Shannon B.M."/>
            <person name="Brian M.M."/>
        </authorList>
    </citation>
    <scope>NUCLEOTIDE SEQUENCE [LARGE SCALE GENOMIC DNA]</scope>
    <source>
        <strain evidence="1 2">NRRL 13137</strain>
    </source>
</reference>
<dbReference type="GeneID" id="26813582"/>
<dbReference type="STRING" id="1509407.A0A0L1IKS2"/>
<dbReference type="Proteomes" id="UP000037505">
    <property type="component" value="Unassembled WGS sequence"/>
</dbReference>
<dbReference type="AlphaFoldDB" id="A0A0L1IKS2"/>
<comment type="caution">
    <text evidence="1">The sequence shown here is derived from an EMBL/GenBank/DDBJ whole genome shotgun (WGS) entry which is preliminary data.</text>
</comment>
<sequence length="154" mass="18016">MPRIMDTKELMRNAPFELSHADKEVLATTEEDFIPHTWEDFQNIIGEGDSLEYEIQATFGSVTNFLVRKRLHWEEAANNDQIRFPYRHSVPFSNHSDYRIRRNDWPYAIAPGMVHLVVWLKTPIPVDAQGDPTTESRRLIADFIERTCTMHTSQ</sequence>
<dbReference type="InterPro" id="IPR022036">
    <property type="entry name" value="DUF3605"/>
</dbReference>
<gene>
    <name evidence="1" type="ORF">ANOM_011778</name>
</gene>
<dbReference type="PANTHER" id="PTHR35020:SF2">
    <property type="entry name" value="N-ACETYLGLUCOSAMINE-INDUCED PROTEIN 1"/>
    <property type="match status" value="1"/>
</dbReference>
<accession>A0A0L1IKS2</accession>